<evidence type="ECO:0000256" key="1">
    <source>
        <dbReference type="SAM" id="MobiDB-lite"/>
    </source>
</evidence>
<protein>
    <submittedName>
        <fullName evidence="2">Uncharacterized protein</fullName>
    </submittedName>
</protein>
<accession>A0A8I0TPY1</accession>
<feature type="compositionally biased region" description="Low complexity" evidence="1">
    <location>
        <begin position="34"/>
        <end position="44"/>
    </location>
</feature>
<comment type="caution">
    <text evidence="2">The sequence shown here is derived from an EMBL/GenBank/DDBJ whole genome shotgun (WGS) entry which is preliminary data.</text>
</comment>
<evidence type="ECO:0000313" key="2">
    <source>
        <dbReference type="EMBL" id="MBE1597305.1"/>
    </source>
</evidence>
<proteinExistence type="predicted"/>
<name>A0A8I0TPY1_9ACTN</name>
<keyword evidence="3" id="KW-1185">Reference proteome</keyword>
<organism evidence="2 3">
    <name type="scientific">Streptomyces stelliscabiei</name>
    <dbReference type="NCBI Taxonomy" id="146820"/>
    <lineage>
        <taxon>Bacteria</taxon>
        <taxon>Bacillati</taxon>
        <taxon>Actinomycetota</taxon>
        <taxon>Actinomycetes</taxon>
        <taxon>Kitasatosporales</taxon>
        <taxon>Streptomycetaceae</taxon>
        <taxon>Streptomyces</taxon>
    </lineage>
</organism>
<reference evidence="2 3" key="1">
    <citation type="submission" date="2020-10" db="EMBL/GenBank/DDBJ databases">
        <title>Sequencing the genomes of 1000 actinobacteria strains.</title>
        <authorList>
            <person name="Klenk H.-P."/>
        </authorList>
    </citation>
    <scope>NUCLEOTIDE SEQUENCE [LARGE SCALE GENOMIC DNA]</scope>
    <source>
        <strain evidence="2 3">DSM 41803</strain>
    </source>
</reference>
<feature type="region of interest" description="Disordered" evidence="1">
    <location>
        <begin position="34"/>
        <end position="65"/>
    </location>
</feature>
<sequence length="65" mass="6905">MPAGAPATGKITFWGVYRLRLLCKLRARVSALSRLSRAAKSAEAPPTGGEGQQNPKKSAPKETEP</sequence>
<dbReference type="Proteomes" id="UP000629287">
    <property type="component" value="Unassembled WGS sequence"/>
</dbReference>
<dbReference type="AlphaFoldDB" id="A0A8I0TPY1"/>
<gene>
    <name evidence="2" type="ORF">H4687_003434</name>
</gene>
<evidence type="ECO:0000313" key="3">
    <source>
        <dbReference type="Proteomes" id="UP000629287"/>
    </source>
</evidence>
<dbReference type="EMBL" id="JADBGF010000001">
    <property type="protein sequence ID" value="MBE1597305.1"/>
    <property type="molecule type" value="Genomic_DNA"/>
</dbReference>